<comment type="similarity">
    <text evidence="2">Belongs to the DNA photolyase class-1 family.</text>
</comment>
<evidence type="ECO:0000256" key="2">
    <source>
        <dbReference type="ARBA" id="ARBA00005862"/>
    </source>
</evidence>
<feature type="binding site" evidence="12">
    <location>
        <begin position="391"/>
        <end position="393"/>
    </location>
    <ligand>
        <name>FAD</name>
        <dbReference type="ChEBI" id="CHEBI:57692"/>
    </ligand>
</feature>
<dbReference type="GO" id="GO:0071949">
    <property type="term" value="F:FAD binding"/>
    <property type="evidence" value="ECO:0007669"/>
    <property type="project" value="TreeGrafter"/>
</dbReference>
<evidence type="ECO:0000256" key="11">
    <source>
        <dbReference type="ARBA" id="ARBA00083107"/>
    </source>
</evidence>
<evidence type="ECO:0000313" key="16">
    <source>
        <dbReference type="EMBL" id="AFC87004.1"/>
    </source>
</evidence>
<keyword evidence="5 12" id="KW-0285">Flavoprotein</keyword>
<dbReference type="Proteomes" id="UP000005234">
    <property type="component" value="Chromosome"/>
</dbReference>
<comment type="cofactor">
    <cofactor evidence="1">
        <name>(6R)-5,10-methylene-5,6,7,8-tetrahydrofolate</name>
        <dbReference type="ChEBI" id="CHEBI:15636"/>
    </cofactor>
</comment>
<evidence type="ECO:0000256" key="7">
    <source>
        <dbReference type="ARBA" id="ARBA00022991"/>
    </source>
</evidence>
<evidence type="ECO:0000259" key="15">
    <source>
        <dbReference type="PROSITE" id="PS51645"/>
    </source>
</evidence>
<comment type="catalytic activity">
    <reaction evidence="9">
        <text>cyclobutadipyrimidine (in DNA) = 2 pyrimidine residues (in DNA).</text>
        <dbReference type="EC" id="4.1.99.3"/>
    </reaction>
</comment>
<dbReference type="GO" id="GO:0003904">
    <property type="term" value="F:deoxyribodipyrimidine photo-lyase activity"/>
    <property type="evidence" value="ECO:0007669"/>
    <property type="project" value="UniProtKB-EC"/>
</dbReference>
<evidence type="ECO:0000256" key="4">
    <source>
        <dbReference type="ARBA" id="ARBA00014046"/>
    </source>
</evidence>
<feature type="site" description="Electron transfer via tryptophanyl radical" evidence="13">
    <location>
        <position position="325"/>
    </location>
</feature>
<dbReference type="GO" id="GO:0000719">
    <property type="term" value="P:photoreactive repair"/>
    <property type="evidence" value="ECO:0007669"/>
    <property type="project" value="UniProtKB-ARBA"/>
</dbReference>
<dbReference type="SUPFAM" id="SSF52425">
    <property type="entry name" value="Cryptochrome/photolyase, N-terminal domain"/>
    <property type="match status" value="1"/>
</dbReference>
<dbReference type="Pfam" id="PF03441">
    <property type="entry name" value="FAD_binding_7"/>
    <property type="match status" value="1"/>
</dbReference>
<feature type="site" description="Electron transfer via tryptophanyl radical" evidence="13">
    <location>
        <position position="401"/>
    </location>
</feature>
<dbReference type="PRINTS" id="PR00147">
    <property type="entry name" value="DNAPHOTLYASE"/>
</dbReference>
<dbReference type="InterPro" id="IPR036155">
    <property type="entry name" value="Crypto/Photolyase_N_sf"/>
</dbReference>
<evidence type="ECO:0000256" key="10">
    <source>
        <dbReference type="ARBA" id="ARBA00059220"/>
    </source>
</evidence>
<evidence type="ECO:0000256" key="1">
    <source>
        <dbReference type="ARBA" id="ARBA00001932"/>
    </source>
</evidence>
<dbReference type="SUPFAM" id="SSF48173">
    <property type="entry name" value="Cryptochrome/photolyase FAD-binding domain"/>
    <property type="match status" value="1"/>
</dbReference>
<dbReference type="GO" id="GO:0009416">
    <property type="term" value="P:response to light stimulus"/>
    <property type="evidence" value="ECO:0007669"/>
    <property type="project" value="TreeGrafter"/>
</dbReference>
<organism evidence="16 17">
    <name type="scientific">Frateuria aurantia (strain ATCC 33424 / DSM 6220 / KCTC 2777 / LMG 1558 / NBRC 3245 / NCIMB 13370)</name>
    <name type="common">Acetobacter aurantius</name>
    <dbReference type="NCBI Taxonomy" id="767434"/>
    <lineage>
        <taxon>Bacteria</taxon>
        <taxon>Pseudomonadati</taxon>
        <taxon>Pseudomonadota</taxon>
        <taxon>Gammaproteobacteria</taxon>
        <taxon>Lysobacterales</taxon>
        <taxon>Rhodanobacteraceae</taxon>
        <taxon>Frateuria</taxon>
    </lineage>
</organism>
<dbReference type="FunFam" id="1.10.579.10:FF:000003">
    <property type="entry name" value="Deoxyribodipyrimidine photo-lyase"/>
    <property type="match status" value="1"/>
</dbReference>
<dbReference type="Gene3D" id="1.25.40.80">
    <property type="match status" value="1"/>
</dbReference>
<dbReference type="eggNOG" id="COG0415">
    <property type="taxonomic scope" value="Bacteria"/>
</dbReference>
<accession>H8KYX4</accession>
<evidence type="ECO:0000256" key="12">
    <source>
        <dbReference type="PIRSR" id="PIRSR602081-1"/>
    </source>
</evidence>
<dbReference type="STRING" id="767434.Fraau_2661"/>
<dbReference type="GO" id="GO:0003677">
    <property type="term" value="F:DNA binding"/>
    <property type="evidence" value="ECO:0007669"/>
    <property type="project" value="TreeGrafter"/>
</dbReference>
<dbReference type="PANTHER" id="PTHR11455:SF9">
    <property type="entry name" value="CRYPTOCHROME CIRCADIAN CLOCK 5 ISOFORM X1"/>
    <property type="match status" value="1"/>
</dbReference>
<dbReference type="PROSITE" id="PS00691">
    <property type="entry name" value="DNA_PHOTOLYASES_1_2"/>
    <property type="match status" value="1"/>
</dbReference>
<dbReference type="Gene3D" id="3.40.50.620">
    <property type="entry name" value="HUPs"/>
    <property type="match status" value="1"/>
</dbReference>
<dbReference type="EMBL" id="CP003350">
    <property type="protein sequence ID" value="AFC87004.1"/>
    <property type="molecule type" value="Genomic_DNA"/>
</dbReference>
<dbReference type="InterPro" id="IPR014729">
    <property type="entry name" value="Rossmann-like_a/b/a_fold"/>
</dbReference>
<comment type="function">
    <text evidence="10">Involved in repair of UV radiation-induced DNA damage. Catalyzes the light-dependent monomerization (300-600 nm) of cyclobutyl pyrimidine dimers (in cis-syn configuration), which are formed between adjacent bases on the same DNA strand upon exposure to ultraviolet radiation.</text>
</comment>
<dbReference type="InterPro" id="IPR005101">
    <property type="entry name" value="Cryptochr/Photolyase_FAD-bd"/>
</dbReference>
<feature type="binding site" evidence="12">
    <location>
        <position position="291"/>
    </location>
    <ligand>
        <name>FAD</name>
        <dbReference type="ChEBI" id="CHEBI:57692"/>
    </ligand>
</feature>
<evidence type="ECO:0000256" key="8">
    <source>
        <dbReference type="ARBA" id="ARBA00031671"/>
    </source>
</evidence>
<dbReference type="InterPro" id="IPR018394">
    <property type="entry name" value="DNA_photolyase_1_CS_C"/>
</dbReference>
<dbReference type="InterPro" id="IPR036134">
    <property type="entry name" value="Crypto/Photolyase_FAD-like_sf"/>
</dbReference>
<evidence type="ECO:0000256" key="6">
    <source>
        <dbReference type="ARBA" id="ARBA00022827"/>
    </source>
</evidence>
<dbReference type="OrthoDB" id="9772484at2"/>
<keyword evidence="6 12" id="KW-0274">FAD</keyword>
<evidence type="ECO:0000313" key="17">
    <source>
        <dbReference type="Proteomes" id="UP000005234"/>
    </source>
</evidence>
<dbReference type="EC" id="4.1.99.3" evidence="3"/>
<dbReference type="HOGENOM" id="CLU_010348_2_2_6"/>
<keyword evidence="7 14" id="KW-0157">Chromophore</keyword>
<comment type="similarity">
    <text evidence="14">Belongs to the DNA photolyase family.</text>
</comment>
<dbReference type="PROSITE" id="PS51645">
    <property type="entry name" value="PHR_CRY_ALPHA_BETA"/>
    <property type="match status" value="1"/>
</dbReference>
<dbReference type="InterPro" id="IPR002081">
    <property type="entry name" value="Cryptochrome/DNA_photolyase_1"/>
</dbReference>
<protein>
    <recommendedName>
        <fullName evidence="4">Deoxyribodipyrimidine photo-lyase</fullName>
        <ecNumber evidence="3">4.1.99.3</ecNumber>
    </recommendedName>
    <alternativeName>
        <fullName evidence="8">DNA photolyase</fullName>
    </alternativeName>
    <alternativeName>
        <fullName evidence="11">Photoreactivating enzyme</fullName>
    </alternativeName>
</protein>
<evidence type="ECO:0000256" key="3">
    <source>
        <dbReference type="ARBA" id="ARBA00013149"/>
    </source>
</evidence>
<reference evidence="16" key="1">
    <citation type="submission" date="2012-02" db="EMBL/GenBank/DDBJ databases">
        <title>The complete genome of Frateuria aurantia DSM 6220.</title>
        <authorList>
            <consortium name="US DOE Joint Genome Institute (JGI-PGF)"/>
            <person name="Lucas S."/>
            <person name="Copeland A."/>
            <person name="Lapidus A."/>
            <person name="Glavina del Rio T."/>
            <person name="Dalin E."/>
            <person name="Tice H."/>
            <person name="Bruce D."/>
            <person name="Goodwin L."/>
            <person name="Pitluck S."/>
            <person name="Peters L."/>
            <person name="Ovchinnikova G."/>
            <person name="Teshima H."/>
            <person name="Kyrpides N."/>
            <person name="Mavromatis K."/>
            <person name="Ivanova N."/>
            <person name="Brettin T."/>
            <person name="Detter J.C."/>
            <person name="Han C."/>
            <person name="Larimer F."/>
            <person name="Land M."/>
            <person name="Hauser L."/>
            <person name="Markowitz V."/>
            <person name="Cheng J.-F."/>
            <person name="Hugenholtz P."/>
            <person name="Woyke T."/>
            <person name="Wu D."/>
            <person name="Brambilla E."/>
            <person name="Klenk H.-P."/>
            <person name="Eisen J.A."/>
        </authorList>
    </citation>
    <scope>NUCLEOTIDE SEQUENCE</scope>
    <source>
        <strain evidence="16">DSM 6220</strain>
    </source>
</reference>
<feature type="binding site" evidence="12">
    <location>
        <position position="241"/>
    </location>
    <ligand>
        <name>FAD</name>
        <dbReference type="ChEBI" id="CHEBI:57692"/>
    </ligand>
</feature>
<keyword evidence="16" id="KW-0456">Lyase</keyword>
<dbReference type="KEGG" id="fau:Fraau_2661"/>
<evidence type="ECO:0000256" key="14">
    <source>
        <dbReference type="RuleBase" id="RU004182"/>
    </source>
</evidence>
<evidence type="ECO:0000256" key="5">
    <source>
        <dbReference type="ARBA" id="ARBA00022630"/>
    </source>
</evidence>
<dbReference type="InterPro" id="IPR006050">
    <property type="entry name" value="DNA_photolyase_N"/>
</dbReference>
<proteinExistence type="inferred from homology"/>
<name>H8KYX4_FRAAD</name>
<evidence type="ECO:0000256" key="9">
    <source>
        <dbReference type="ARBA" id="ARBA00033999"/>
    </source>
</evidence>
<comment type="cofactor">
    <cofactor evidence="12">
        <name>FAD</name>
        <dbReference type="ChEBI" id="CHEBI:57692"/>
    </cofactor>
    <text evidence="12">Binds 1 FAD per subunit.</text>
</comment>
<dbReference type="AlphaFoldDB" id="H8KYX4"/>
<sequence length="498" mass="55666">MEDWAAQAAGTGIRPLVVWFRDDLRLADHPALEHARRSGLPLICVYVLQPAQEGMRGLGGAASWWLHGALQALDQDLRACGGELLLLAGSAPDVLGQLASQVDAAGLVWNRRYGQAERAMDAGIKQRFRAEGRLASSHAGSVLHEPWTLRPDGAPPYQVFSAYWRACLRAGEPPLPLPAPADLRFASLQGLSLASRRSLAELDLLPRTPDWAGGLRAHWVPGEAAAWRQLQQFVEEGLCGYAEGRDFPGQAHCSRLSPYLRFGHLSPRQIWHAMSAAALQHRLPGQDLDKFLAELGWRDFCQYLHYHHAALESRPLQPSFEAMPWRHDPAALKAWQRGQTGYPLVDAGMRELWTTGWMHNRVRMVVASFLVKHLLLDWRDGEAWFWDTLVDADPASNPASWQWVAGCGMDAAPYFRIFNPILQGQKFDAQGAYVRHWLPELAKLPDRALQQPWTASSAQTRAAGVRLGIDYPEPVVEHAMARERALQAYAQMRAVRRD</sequence>
<dbReference type="Gene3D" id="1.10.579.10">
    <property type="entry name" value="DNA Cyclobutane Dipyrimidine Photolyase, subunit A, domain 3"/>
    <property type="match status" value="1"/>
</dbReference>
<gene>
    <name evidence="16" type="ordered locus">Fraau_2661</name>
</gene>
<dbReference type="Pfam" id="PF00875">
    <property type="entry name" value="DNA_photolyase"/>
    <property type="match status" value="1"/>
</dbReference>
<dbReference type="PANTHER" id="PTHR11455">
    <property type="entry name" value="CRYPTOCHROME"/>
    <property type="match status" value="1"/>
</dbReference>
<feature type="site" description="Electron transfer via tryptophanyl radical" evidence="13">
    <location>
        <position position="378"/>
    </location>
</feature>
<feature type="domain" description="Photolyase/cryptochrome alpha/beta" evidence="15">
    <location>
        <begin position="14"/>
        <end position="143"/>
    </location>
</feature>
<dbReference type="PROSITE" id="PS00394">
    <property type="entry name" value="DNA_PHOTOLYASES_1_1"/>
    <property type="match status" value="1"/>
</dbReference>
<keyword evidence="17" id="KW-1185">Reference proteome</keyword>
<evidence type="ECO:0000256" key="13">
    <source>
        <dbReference type="PIRSR" id="PIRSR602081-2"/>
    </source>
</evidence>